<proteinExistence type="predicted"/>
<dbReference type="SUPFAM" id="SSF141255">
    <property type="entry name" value="YccV-like"/>
    <property type="match status" value="1"/>
</dbReference>
<dbReference type="InterPro" id="IPR011722">
    <property type="entry name" value="Hemimethylated_DNA-bd_dom"/>
</dbReference>
<dbReference type="Pfam" id="PF08755">
    <property type="entry name" value="YccV-like"/>
    <property type="match status" value="1"/>
</dbReference>
<reference evidence="3" key="1">
    <citation type="submission" date="2015-11" db="EMBL/GenBank/DDBJ databases">
        <title>De novo transcriptome assembly of four potential Pierce s Disease insect vectors from Arizona vineyards.</title>
        <authorList>
            <person name="Tassone E.E."/>
        </authorList>
    </citation>
    <scope>NUCLEOTIDE SEQUENCE</scope>
</reference>
<protein>
    <recommendedName>
        <fullName evidence="1">Hemimethylated DNA-binding domain-containing protein</fullName>
    </recommendedName>
</protein>
<accession>A0A1B6JSW9</accession>
<dbReference type="PANTHER" id="PTHR31350:SF21">
    <property type="entry name" value="F-BOX ONLY PROTEIN 21"/>
    <property type="match status" value="1"/>
</dbReference>
<feature type="domain" description="Hemimethylated DNA-binding" evidence="1">
    <location>
        <begin position="495"/>
        <end position="593"/>
    </location>
</feature>
<evidence type="ECO:0000313" key="2">
    <source>
        <dbReference type="EMBL" id="JAT00025.1"/>
    </source>
</evidence>
<sequence>MDCADLVFLPQEIIEQILESKELCVNDVLSFGNTCSLSWQMVSSSNKLWKTKFKQMWPQLMVNEAYKRHTVTDWFNEFRERWVIGRKTMQLVGEMSAQYIKFEELSSAEFWKFNDLFNATNHKLSLTFMIDELKLCVNQKNRNTNLTNKYYGMKALTHLRQIEVESKWEKFKDAPIEEQILERGAVIIAQWSQPTVEITDESIGSQLNAIADDVKKQLLSEYGEKHAALCVPHEESLYWRTHNIPDNYYTPYVSRQVIQAVSHVLFKEMGFNGNSEMYYSNENSYINKVLENRRGIPITLSIVFESINRRLGVKCEPVSFPGHFLLRWRDTYKDSLPTQHFYIDVYNGGVFVGKESCPQFGTPELRCPMSDIFRFAPATPLQVVERMANNLEIAGRQRTDMNGRSVRLRSALELILMVNPSNMYCLLQLARLYMQFNMDVSRLQAAFSTITHYEVRDMGHAAYVINTLRGYDDTYRNQNRHEPLEVKRREGNKEAVKFAVGMVMHHRQYDYTCVIIGWDPYCQASEEWMTQMSVQSLSRRNCQPFYHVLVNDGTNRYVAEENLKVEQDHDCWVTHCDVGRYFDTFCHTHYLPNQEMLQSYPDDPPVVRNCLRLE</sequence>
<dbReference type="GO" id="GO:0003677">
    <property type="term" value="F:DNA binding"/>
    <property type="evidence" value="ECO:0007669"/>
    <property type="project" value="InterPro"/>
</dbReference>
<dbReference type="PANTHER" id="PTHR31350">
    <property type="entry name" value="SI:DKEY-261L7.2"/>
    <property type="match status" value="1"/>
</dbReference>
<dbReference type="InterPro" id="IPR032698">
    <property type="entry name" value="SirB1_N"/>
</dbReference>
<dbReference type="Gene3D" id="2.30.30.390">
    <property type="entry name" value="Hemimethylated DNA-binding domain"/>
    <property type="match status" value="1"/>
</dbReference>
<dbReference type="AlphaFoldDB" id="A0A1B6JSW9"/>
<dbReference type="SUPFAM" id="SSF81383">
    <property type="entry name" value="F-box domain"/>
    <property type="match status" value="1"/>
</dbReference>
<dbReference type="Pfam" id="PF13369">
    <property type="entry name" value="Transglut_core2"/>
    <property type="match status" value="1"/>
</dbReference>
<dbReference type="InterPro" id="IPR036047">
    <property type="entry name" value="F-box-like_dom_sf"/>
</dbReference>
<evidence type="ECO:0000259" key="1">
    <source>
        <dbReference type="SMART" id="SM00992"/>
    </source>
</evidence>
<evidence type="ECO:0000313" key="3">
    <source>
        <dbReference type="EMBL" id="JAT02014.1"/>
    </source>
</evidence>
<dbReference type="InterPro" id="IPR036623">
    <property type="entry name" value="Hemimethylated_DNA-bd_sf"/>
</dbReference>
<dbReference type="NCBIfam" id="TIGR02097">
    <property type="entry name" value="yccV"/>
    <property type="match status" value="1"/>
</dbReference>
<organism evidence="3">
    <name type="scientific">Homalodisca liturata</name>
    <dbReference type="NCBI Taxonomy" id="320908"/>
    <lineage>
        <taxon>Eukaryota</taxon>
        <taxon>Metazoa</taxon>
        <taxon>Ecdysozoa</taxon>
        <taxon>Arthropoda</taxon>
        <taxon>Hexapoda</taxon>
        <taxon>Insecta</taxon>
        <taxon>Pterygota</taxon>
        <taxon>Neoptera</taxon>
        <taxon>Paraneoptera</taxon>
        <taxon>Hemiptera</taxon>
        <taxon>Auchenorrhyncha</taxon>
        <taxon>Membracoidea</taxon>
        <taxon>Cicadellidae</taxon>
        <taxon>Cicadellinae</taxon>
        <taxon>Proconiini</taxon>
        <taxon>Homalodisca</taxon>
    </lineage>
</organism>
<gene>
    <name evidence="2" type="ORF">g.26054</name>
    <name evidence="3" type="ORF">g.26057</name>
</gene>
<name>A0A1B6JSW9_9HEMI</name>
<dbReference type="EMBL" id="GECU01007682">
    <property type="protein sequence ID" value="JAT00025.1"/>
    <property type="molecule type" value="Transcribed_RNA"/>
</dbReference>
<dbReference type="SMART" id="SM00992">
    <property type="entry name" value="YccV-like"/>
    <property type="match status" value="1"/>
</dbReference>
<dbReference type="EMBL" id="GECU01005693">
    <property type="protein sequence ID" value="JAT02014.1"/>
    <property type="molecule type" value="Transcribed_RNA"/>
</dbReference>